<keyword evidence="4" id="KW-1185">Reference proteome</keyword>
<keyword evidence="2" id="KW-0732">Signal</keyword>
<feature type="region of interest" description="Disordered" evidence="1">
    <location>
        <begin position="215"/>
        <end position="241"/>
    </location>
</feature>
<evidence type="ECO:0000313" key="4">
    <source>
        <dbReference type="Proteomes" id="UP000037035"/>
    </source>
</evidence>
<accession>A0A0L6UN03</accession>
<evidence type="ECO:0000256" key="2">
    <source>
        <dbReference type="SAM" id="SignalP"/>
    </source>
</evidence>
<feature type="compositionally biased region" description="Polar residues" evidence="1">
    <location>
        <begin position="229"/>
        <end position="241"/>
    </location>
</feature>
<organism evidence="3 4">
    <name type="scientific">Puccinia sorghi</name>
    <dbReference type="NCBI Taxonomy" id="27349"/>
    <lineage>
        <taxon>Eukaryota</taxon>
        <taxon>Fungi</taxon>
        <taxon>Dikarya</taxon>
        <taxon>Basidiomycota</taxon>
        <taxon>Pucciniomycotina</taxon>
        <taxon>Pucciniomycetes</taxon>
        <taxon>Pucciniales</taxon>
        <taxon>Pucciniaceae</taxon>
        <taxon>Puccinia</taxon>
    </lineage>
</organism>
<reference evidence="3 4" key="1">
    <citation type="submission" date="2015-08" db="EMBL/GenBank/DDBJ databases">
        <title>Next Generation Sequencing and Analysis of the Genome of Puccinia sorghi L Schw, the Causal Agent of Maize Common Rust.</title>
        <authorList>
            <person name="Rochi L."/>
            <person name="Burguener G."/>
            <person name="Darino M."/>
            <person name="Turjanski A."/>
            <person name="Kreff E."/>
            <person name="Dieguez M.J."/>
            <person name="Sacco F."/>
        </authorList>
    </citation>
    <scope>NUCLEOTIDE SEQUENCE [LARGE SCALE GENOMIC DNA]</scope>
    <source>
        <strain evidence="3 4">RO10H11247</strain>
    </source>
</reference>
<feature type="non-terminal residue" evidence="3">
    <location>
        <position position="241"/>
    </location>
</feature>
<dbReference type="EMBL" id="LAVV01009848">
    <property type="protein sequence ID" value="KNZ49894.1"/>
    <property type="molecule type" value="Genomic_DNA"/>
</dbReference>
<feature type="signal peptide" evidence="2">
    <location>
        <begin position="1"/>
        <end position="15"/>
    </location>
</feature>
<gene>
    <name evidence="3" type="ORF">VP01_4712g2</name>
</gene>
<proteinExistence type="predicted"/>
<dbReference type="VEuPathDB" id="FungiDB:VP01_4712g2"/>
<evidence type="ECO:0000256" key="1">
    <source>
        <dbReference type="SAM" id="MobiDB-lite"/>
    </source>
</evidence>
<sequence length="241" mass="27024">MSSLLLLMTILYDSGFRLNLWNEVIGACILTLNQIPAHRSNKSPFELCKGQAIPLEFFRPIGNPTVFHSHSKKDKLEPRGDLGKLICFDIELKSYRILMNDGRMVESKNVEFLAFENDSLPSIDHDKLLIDNNAMKPEIDPLGREPDPEEPQVKIEEEEDEQAAERQDEGEAPLADTSDNEDEDIAEILVPELSSPVGCVLRDRTLQVKPVKYSCHTEDPKTFQKAVSGENSAASMGDSQQ</sequence>
<protein>
    <submittedName>
        <fullName evidence="3">Uncharacterized protein</fullName>
    </submittedName>
</protein>
<dbReference type="Proteomes" id="UP000037035">
    <property type="component" value="Unassembled WGS sequence"/>
</dbReference>
<feature type="compositionally biased region" description="Basic and acidic residues" evidence="1">
    <location>
        <begin position="137"/>
        <end position="155"/>
    </location>
</feature>
<comment type="caution">
    <text evidence="3">The sequence shown here is derived from an EMBL/GenBank/DDBJ whole genome shotgun (WGS) entry which is preliminary data.</text>
</comment>
<feature type="chain" id="PRO_5012610473" evidence="2">
    <location>
        <begin position="16"/>
        <end position="241"/>
    </location>
</feature>
<evidence type="ECO:0000313" key="3">
    <source>
        <dbReference type="EMBL" id="KNZ49894.1"/>
    </source>
</evidence>
<dbReference type="AlphaFoldDB" id="A0A0L6UN03"/>
<feature type="region of interest" description="Disordered" evidence="1">
    <location>
        <begin position="136"/>
        <end position="189"/>
    </location>
</feature>
<name>A0A0L6UN03_9BASI</name>